<evidence type="ECO:0000313" key="3">
    <source>
        <dbReference type="Proteomes" id="UP001500266"/>
    </source>
</evidence>
<evidence type="ECO:0000256" key="1">
    <source>
        <dbReference type="SAM" id="MobiDB-lite"/>
    </source>
</evidence>
<comment type="caution">
    <text evidence="2">The sequence shown here is derived from an EMBL/GenBank/DDBJ whole genome shotgun (WGS) entry which is preliminary data.</text>
</comment>
<dbReference type="RefSeq" id="WP_345017281.1">
    <property type="nucleotide sequence ID" value="NZ_BAABDO010000005.1"/>
</dbReference>
<dbReference type="InterPro" id="IPR021527">
    <property type="entry name" value="DUF2795"/>
</dbReference>
<feature type="region of interest" description="Disordered" evidence="1">
    <location>
        <begin position="1"/>
        <end position="76"/>
    </location>
</feature>
<dbReference type="EMBL" id="BAABDO010000005">
    <property type="protein sequence ID" value="GAA4129895.1"/>
    <property type="molecule type" value="Genomic_DNA"/>
</dbReference>
<reference evidence="3" key="1">
    <citation type="journal article" date="2019" name="Int. J. Syst. Evol. Microbiol.">
        <title>The Global Catalogue of Microorganisms (GCM) 10K type strain sequencing project: providing services to taxonomists for standard genome sequencing and annotation.</title>
        <authorList>
            <consortium name="The Broad Institute Genomics Platform"/>
            <consortium name="The Broad Institute Genome Sequencing Center for Infectious Disease"/>
            <person name="Wu L."/>
            <person name="Ma J."/>
        </authorList>
    </citation>
    <scope>NUCLEOTIDE SEQUENCE [LARGE SCALE GENOMIC DNA]</scope>
    <source>
        <strain evidence="3">JCM 17316</strain>
    </source>
</reference>
<name>A0ABP7Y3C9_9ACTN</name>
<gene>
    <name evidence="2" type="ORF">GCM10022416_06870</name>
</gene>
<accession>A0ABP7Y3C9</accession>
<evidence type="ECO:0000313" key="2">
    <source>
        <dbReference type="EMBL" id="GAA4129895.1"/>
    </source>
</evidence>
<keyword evidence="3" id="KW-1185">Reference proteome</keyword>
<evidence type="ECO:0008006" key="4">
    <source>
        <dbReference type="Google" id="ProtNLM"/>
    </source>
</evidence>
<sequence>MPEGDRTGKHGPKLDDEMGHEAEGMVRGGGPTHAEEWRQPEPVSDELGRDPTSRGASMPPGAPPGMDPGDVQTRSAVAQSLLGVRYPASRSELIDHAAAGHATDTIMSMLERLPDRDYENMADVGEALGLGRERHRF</sequence>
<dbReference type="Pfam" id="PF11387">
    <property type="entry name" value="DUF2795"/>
    <property type="match status" value="1"/>
</dbReference>
<organism evidence="2 3">
    <name type="scientific">Actinomadura keratinilytica</name>
    <dbReference type="NCBI Taxonomy" id="547461"/>
    <lineage>
        <taxon>Bacteria</taxon>
        <taxon>Bacillati</taxon>
        <taxon>Actinomycetota</taxon>
        <taxon>Actinomycetes</taxon>
        <taxon>Streptosporangiales</taxon>
        <taxon>Thermomonosporaceae</taxon>
        <taxon>Actinomadura</taxon>
    </lineage>
</organism>
<dbReference type="Proteomes" id="UP001500266">
    <property type="component" value="Unassembled WGS sequence"/>
</dbReference>
<feature type="compositionally biased region" description="Basic and acidic residues" evidence="1">
    <location>
        <begin position="1"/>
        <end position="24"/>
    </location>
</feature>
<protein>
    <recommendedName>
        <fullName evidence="4">DUF2795 domain-containing protein</fullName>
    </recommendedName>
</protein>
<proteinExistence type="predicted"/>